<dbReference type="OrthoDB" id="680011at2759"/>
<dbReference type="PANTHER" id="PTHR23155:SF1205">
    <property type="entry name" value="DISEASE RESISTANCE PROTEIN RPM1"/>
    <property type="match status" value="1"/>
</dbReference>
<dbReference type="EMBL" id="SWLB01000005">
    <property type="protein sequence ID" value="KAF3338175.1"/>
    <property type="molecule type" value="Genomic_DNA"/>
</dbReference>
<dbReference type="PANTHER" id="PTHR23155">
    <property type="entry name" value="DISEASE RESISTANCE PROTEIN RP"/>
    <property type="match status" value="1"/>
</dbReference>
<dbReference type="AlphaFoldDB" id="A0A833VR22"/>
<keyword evidence="3" id="KW-1185">Reference proteome</keyword>
<name>A0A833VR22_9POAL</name>
<dbReference type="InterPro" id="IPR044974">
    <property type="entry name" value="Disease_R_plants"/>
</dbReference>
<evidence type="ECO:0000313" key="2">
    <source>
        <dbReference type="EMBL" id="KAF3338175.1"/>
    </source>
</evidence>
<dbReference type="InterPro" id="IPR058922">
    <property type="entry name" value="WHD_DRP"/>
</dbReference>
<dbReference type="Proteomes" id="UP000623129">
    <property type="component" value="Unassembled WGS sequence"/>
</dbReference>
<organism evidence="2 3">
    <name type="scientific">Carex littledalei</name>
    <dbReference type="NCBI Taxonomy" id="544730"/>
    <lineage>
        <taxon>Eukaryota</taxon>
        <taxon>Viridiplantae</taxon>
        <taxon>Streptophyta</taxon>
        <taxon>Embryophyta</taxon>
        <taxon>Tracheophyta</taxon>
        <taxon>Spermatophyta</taxon>
        <taxon>Magnoliopsida</taxon>
        <taxon>Liliopsida</taxon>
        <taxon>Poales</taxon>
        <taxon>Cyperaceae</taxon>
        <taxon>Cyperoideae</taxon>
        <taxon>Cariceae</taxon>
        <taxon>Carex</taxon>
        <taxon>Carex subgen. Euthyceras</taxon>
    </lineage>
</organism>
<comment type="caution">
    <text evidence="2">The sequence shown here is derived from an EMBL/GenBank/DDBJ whole genome shotgun (WGS) entry which is preliminary data.</text>
</comment>
<feature type="domain" description="Disease resistance protein winged helix" evidence="1">
    <location>
        <begin position="27"/>
        <end position="99"/>
    </location>
</feature>
<sequence length="293" mass="33436">MAWIYRYEWYSGLPSVLKTCIVYTAAVFPCRSVILADSLIRLWIIEGLIPHQEGRTMENIAESYLEQLVQRGFLHIFRSYYHNQANHPIRSIVLQPTVHNIINSEAHHEKACNEEGFSLVTPITSSDAFDEHNNPRRTNIYNPNLHRLALHLPYQFNHISSFEKGPELQCLNYPSLHSLFFFGYVAPVASSPFSFLRVLAVFSSHIQFPEEYTPCWLDGLINLRYLGFIVCLVEGGSLGKTLDCLGKLKILDLSASIVSGLSEFIKNSKEVKVVGPANEELPEYWSPIPDMYQ</sequence>
<accession>A0A833VR22</accession>
<gene>
    <name evidence="2" type="ORF">FCM35_KLT17012</name>
</gene>
<dbReference type="Pfam" id="PF23559">
    <property type="entry name" value="WHD_DRP"/>
    <property type="match status" value="1"/>
</dbReference>
<evidence type="ECO:0000259" key="1">
    <source>
        <dbReference type="Pfam" id="PF23559"/>
    </source>
</evidence>
<dbReference type="GO" id="GO:0098542">
    <property type="term" value="P:defense response to other organism"/>
    <property type="evidence" value="ECO:0007669"/>
    <property type="project" value="TreeGrafter"/>
</dbReference>
<evidence type="ECO:0000313" key="3">
    <source>
        <dbReference type="Proteomes" id="UP000623129"/>
    </source>
</evidence>
<reference evidence="2" key="1">
    <citation type="submission" date="2020-01" db="EMBL/GenBank/DDBJ databases">
        <title>Genome sequence of Kobresia littledalei, the first chromosome-level genome in the family Cyperaceae.</title>
        <authorList>
            <person name="Qu G."/>
        </authorList>
    </citation>
    <scope>NUCLEOTIDE SEQUENCE</scope>
    <source>
        <strain evidence="2">C.B.Clarke</strain>
        <tissue evidence="2">Leaf</tissue>
    </source>
</reference>
<dbReference type="SUPFAM" id="SSF52058">
    <property type="entry name" value="L domain-like"/>
    <property type="match status" value="1"/>
</dbReference>
<proteinExistence type="predicted"/>
<protein>
    <submittedName>
        <fullName evidence="2">Late blight resistance protein</fullName>
    </submittedName>
</protein>